<keyword evidence="3" id="KW-0575">Peroxidase</keyword>
<dbReference type="InterPro" id="IPR050924">
    <property type="entry name" value="Peroxiredoxin_BCP/PrxQ"/>
</dbReference>
<comment type="similarity">
    <text evidence="9">Belongs to the peroxiredoxin family. BCP/PrxQ subfamily.</text>
</comment>
<comment type="catalytic activity">
    <reaction evidence="11">
        <text>a hydroperoxide + [thioredoxin]-dithiol = an alcohol + [thioredoxin]-disulfide + H2O</text>
        <dbReference type="Rhea" id="RHEA:62620"/>
        <dbReference type="Rhea" id="RHEA-COMP:10698"/>
        <dbReference type="Rhea" id="RHEA-COMP:10700"/>
        <dbReference type="ChEBI" id="CHEBI:15377"/>
        <dbReference type="ChEBI" id="CHEBI:29950"/>
        <dbReference type="ChEBI" id="CHEBI:30879"/>
        <dbReference type="ChEBI" id="CHEBI:35924"/>
        <dbReference type="ChEBI" id="CHEBI:50058"/>
        <dbReference type="EC" id="1.11.1.24"/>
    </reaction>
</comment>
<evidence type="ECO:0000256" key="1">
    <source>
        <dbReference type="ARBA" id="ARBA00003330"/>
    </source>
</evidence>
<dbReference type="InterPro" id="IPR000866">
    <property type="entry name" value="AhpC/TSA"/>
</dbReference>
<reference evidence="14 15" key="1">
    <citation type="submission" date="2021-07" db="EMBL/GenBank/DDBJ databases">
        <title>Hymenobacter profundi sp. nov., isolated from deep-sea water.</title>
        <authorList>
            <person name="Kim M.K."/>
        </authorList>
    </citation>
    <scope>NUCLEOTIDE SEQUENCE [LARGE SCALE GENOMIC DNA]</scope>
    <source>
        <strain evidence="14 15">M2</strain>
    </source>
</reference>
<sequence length="198" mass="21537">MTKFLYLAGSLLLATPVLAQTTPPLTASALTVGQTAPAFKSQDTAGRPVELAQLLKKGPVVLYFYRGQWCPYCNKQLSQLQDSLQTLTAKGAQVVVVTPEIQTNIDKTVAKTQLRIPVVHDQDFAIMKAYKTAFTVDDATVQKYQGFGVDLKGANGADVAVLPVPATYVIGRDGTIKFAYFNPDYRHRASVKQVTQAL</sequence>
<keyword evidence="12" id="KW-0732">Signal</keyword>
<protein>
    <recommendedName>
        <fullName evidence="2">thioredoxin-dependent peroxiredoxin</fullName>
        <ecNumber evidence="2">1.11.1.24</ecNumber>
    </recommendedName>
    <alternativeName>
        <fullName evidence="8">Thioredoxin peroxidase</fullName>
    </alternativeName>
    <alternativeName>
        <fullName evidence="10">Thioredoxin-dependent peroxiredoxin Bcp</fullName>
    </alternativeName>
</protein>
<evidence type="ECO:0000256" key="12">
    <source>
        <dbReference type="SAM" id="SignalP"/>
    </source>
</evidence>
<evidence type="ECO:0000256" key="11">
    <source>
        <dbReference type="ARBA" id="ARBA00049091"/>
    </source>
</evidence>
<proteinExistence type="inferred from homology"/>
<feature type="chain" id="PRO_5046189802" description="thioredoxin-dependent peroxiredoxin" evidence="12">
    <location>
        <begin position="20"/>
        <end position="198"/>
    </location>
</feature>
<dbReference type="Pfam" id="PF00578">
    <property type="entry name" value="AhpC-TSA"/>
    <property type="match status" value="1"/>
</dbReference>
<gene>
    <name evidence="14" type="ORF">KYK14_04195</name>
</gene>
<evidence type="ECO:0000259" key="13">
    <source>
        <dbReference type="PROSITE" id="PS51352"/>
    </source>
</evidence>
<evidence type="ECO:0000313" key="14">
    <source>
        <dbReference type="EMBL" id="MBW3127735.1"/>
    </source>
</evidence>
<dbReference type="EMBL" id="JAHWGL010000009">
    <property type="protein sequence ID" value="MBW3127735.1"/>
    <property type="molecule type" value="Genomic_DNA"/>
</dbReference>
<keyword evidence="15" id="KW-1185">Reference proteome</keyword>
<keyword evidence="7" id="KW-0676">Redox-active center</keyword>
<evidence type="ECO:0000256" key="7">
    <source>
        <dbReference type="ARBA" id="ARBA00023284"/>
    </source>
</evidence>
<feature type="signal peptide" evidence="12">
    <location>
        <begin position="1"/>
        <end position="19"/>
    </location>
</feature>
<evidence type="ECO:0000256" key="8">
    <source>
        <dbReference type="ARBA" id="ARBA00032824"/>
    </source>
</evidence>
<comment type="caution">
    <text evidence="14">The sequence shown here is derived from an EMBL/GenBank/DDBJ whole genome shotgun (WGS) entry which is preliminary data.</text>
</comment>
<keyword evidence="6" id="KW-1015">Disulfide bond</keyword>
<dbReference type="PANTHER" id="PTHR42801:SF7">
    <property type="entry name" value="SLL1159 PROTEIN"/>
    <property type="match status" value="1"/>
</dbReference>
<dbReference type="CDD" id="cd02970">
    <property type="entry name" value="PRX_like2"/>
    <property type="match status" value="1"/>
</dbReference>
<keyword evidence="5" id="KW-0560">Oxidoreductase</keyword>
<evidence type="ECO:0000256" key="3">
    <source>
        <dbReference type="ARBA" id="ARBA00022559"/>
    </source>
</evidence>
<dbReference type="PANTHER" id="PTHR42801">
    <property type="entry name" value="THIOREDOXIN-DEPENDENT PEROXIDE REDUCTASE"/>
    <property type="match status" value="1"/>
</dbReference>
<organism evidence="14 15">
    <name type="scientific">Hymenobacter profundi</name>
    <dbReference type="NCBI Taxonomy" id="1982110"/>
    <lineage>
        <taxon>Bacteria</taxon>
        <taxon>Pseudomonadati</taxon>
        <taxon>Bacteroidota</taxon>
        <taxon>Cytophagia</taxon>
        <taxon>Cytophagales</taxon>
        <taxon>Hymenobacteraceae</taxon>
        <taxon>Hymenobacter</taxon>
    </lineage>
</organism>
<evidence type="ECO:0000313" key="15">
    <source>
        <dbReference type="Proteomes" id="UP000826188"/>
    </source>
</evidence>
<feature type="domain" description="Thioredoxin" evidence="13">
    <location>
        <begin position="30"/>
        <end position="198"/>
    </location>
</feature>
<evidence type="ECO:0000256" key="10">
    <source>
        <dbReference type="ARBA" id="ARBA00042639"/>
    </source>
</evidence>
<dbReference type="InterPro" id="IPR013766">
    <property type="entry name" value="Thioredoxin_domain"/>
</dbReference>
<evidence type="ECO:0000256" key="2">
    <source>
        <dbReference type="ARBA" id="ARBA00013017"/>
    </source>
</evidence>
<keyword evidence="4" id="KW-0049">Antioxidant</keyword>
<name>A0ABS6WVV4_9BACT</name>
<comment type="function">
    <text evidence="1">Thiol-specific peroxidase that catalyzes the reduction of hydrogen peroxide and organic hydroperoxides to water and alcohols, respectively. Plays a role in cell protection against oxidative stress by detoxifying peroxides and as sensor of hydrogen peroxide-mediated signaling events.</text>
</comment>
<evidence type="ECO:0000256" key="5">
    <source>
        <dbReference type="ARBA" id="ARBA00023002"/>
    </source>
</evidence>
<dbReference type="EC" id="1.11.1.24" evidence="2"/>
<dbReference type="RefSeq" id="WP_219157131.1">
    <property type="nucleotide sequence ID" value="NZ_JAHWGL010000009.1"/>
</dbReference>
<evidence type="ECO:0000256" key="4">
    <source>
        <dbReference type="ARBA" id="ARBA00022862"/>
    </source>
</evidence>
<evidence type="ECO:0000256" key="9">
    <source>
        <dbReference type="ARBA" id="ARBA00038489"/>
    </source>
</evidence>
<dbReference type="PROSITE" id="PS51352">
    <property type="entry name" value="THIOREDOXIN_2"/>
    <property type="match status" value="1"/>
</dbReference>
<evidence type="ECO:0000256" key="6">
    <source>
        <dbReference type="ARBA" id="ARBA00023157"/>
    </source>
</evidence>
<accession>A0ABS6WVV4</accession>
<dbReference type="Proteomes" id="UP000826188">
    <property type="component" value="Unassembled WGS sequence"/>
</dbReference>